<keyword evidence="6" id="KW-1185">Reference proteome</keyword>
<gene>
    <name evidence="5" type="ORF">Q2T52_14080</name>
</gene>
<evidence type="ECO:0000256" key="2">
    <source>
        <dbReference type="ARBA" id="ARBA00023125"/>
    </source>
</evidence>
<dbReference type="PANTHER" id="PTHR33164:SF64">
    <property type="entry name" value="TRANSCRIPTIONAL REGULATOR SLYA"/>
    <property type="match status" value="1"/>
</dbReference>
<dbReference type="PROSITE" id="PS50995">
    <property type="entry name" value="HTH_MARR_2"/>
    <property type="match status" value="1"/>
</dbReference>
<dbReference type="InterPro" id="IPR036390">
    <property type="entry name" value="WH_DNA-bd_sf"/>
</dbReference>
<dbReference type="InterPro" id="IPR036388">
    <property type="entry name" value="WH-like_DNA-bd_sf"/>
</dbReference>
<accession>A0ABT8SXZ0</accession>
<dbReference type="EMBL" id="JAUKWQ010000004">
    <property type="protein sequence ID" value="MDO1583216.1"/>
    <property type="molecule type" value="Genomic_DNA"/>
</dbReference>
<keyword evidence="3" id="KW-0804">Transcription</keyword>
<dbReference type="Pfam" id="PF12802">
    <property type="entry name" value="MarR_2"/>
    <property type="match status" value="1"/>
</dbReference>
<dbReference type="Proteomes" id="UP001169006">
    <property type="component" value="Unassembled WGS sequence"/>
</dbReference>
<dbReference type="InterPro" id="IPR039422">
    <property type="entry name" value="MarR/SlyA-like"/>
</dbReference>
<evidence type="ECO:0000256" key="1">
    <source>
        <dbReference type="ARBA" id="ARBA00023015"/>
    </source>
</evidence>
<dbReference type="Gene3D" id="1.10.10.10">
    <property type="entry name" value="Winged helix-like DNA-binding domain superfamily/Winged helix DNA-binding domain"/>
    <property type="match status" value="1"/>
</dbReference>
<dbReference type="SUPFAM" id="SSF46785">
    <property type="entry name" value="Winged helix' DNA-binding domain"/>
    <property type="match status" value="1"/>
</dbReference>
<reference evidence="5" key="1">
    <citation type="journal article" date="2015" name="Int. J. Syst. Evol. Microbiol.">
        <title>Rhizobium oryzicola sp. nov., potential plant-growth-promoting endophytic bacteria isolated from rice roots.</title>
        <authorList>
            <person name="Zhang X.X."/>
            <person name="Gao J.S."/>
            <person name="Cao Y.H."/>
            <person name="Sheirdil R.A."/>
            <person name="Wang X.C."/>
            <person name="Zhang L."/>
        </authorList>
    </citation>
    <scope>NUCLEOTIDE SEQUENCE</scope>
    <source>
        <strain evidence="5">05753</strain>
    </source>
</reference>
<dbReference type="PANTHER" id="PTHR33164">
    <property type="entry name" value="TRANSCRIPTIONAL REGULATOR, MARR FAMILY"/>
    <property type="match status" value="1"/>
</dbReference>
<keyword evidence="1" id="KW-0805">Transcription regulation</keyword>
<evidence type="ECO:0000259" key="4">
    <source>
        <dbReference type="PROSITE" id="PS50995"/>
    </source>
</evidence>
<sequence length="153" mass="17659">MTSKESLILLSEVARLLRKRFEQRAQLLGLTRPQWRTLAHLSKNEGMHQAALAELLEIEPIALVRIVDQLVERGFVERRRHATDRRMWLLHTLEAVRPLLDEIHVLADATKEEALKDIEQDRLDQAFAVLSEIKENLLQACATPFAEKEHKNG</sequence>
<name>A0ABT8SXZ0_9HYPH</name>
<reference evidence="5" key="2">
    <citation type="submission" date="2023-07" db="EMBL/GenBank/DDBJ databases">
        <authorList>
            <person name="Sun H."/>
        </authorList>
    </citation>
    <scope>NUCLEOTIDE SEQUENCE</scope>
    <source>
        <strain evidence="5">05753</strain>
    </source>
</reference>
<dbReference type="InterPro" id="IPR000835">
    <property type="entry name" value="HTH_MarR-typ"/>
</dbReference>
<keyword evidence="2" id="KW-0238">DNA-binding</keyword>
<evidence type="ECO:0000256" key="3">
    <source>
        <dbReference type="ARBA" id="ARBA00023163"/>
    </source>
</evidence>
<comment type="caution">
    <text evidence="5">The sequence shown here is derived from an EMBL/GenBank/DDBJ whole genome shotgun (WGS) entry which is preliminary data.</text>
</comment>
<evidence type="ECO:0000313" key="6">
    <source>
        <dbReference type="Proteomes" id="UP001169006"/>
    </source>
</evidence>
<dbReference type="RefSeq" id="WP_302077410.1">
    <property type="nucleotide sequence ID" value="NZ_JAUKWQ010000004.1"/>
</dbReference>
<protein>
    <submittedName>
        <fullName evidence="5">MarR family transcriptional regulator</fullName>
    </submittedName>
</protein>
<dbReference type="SMART" id="SM00347">
    <property type="entry name" value="HTH_MARR"/>
    <property type="match status" value="1"/>
</dbReference>
<organism evidence="5 6">
    <name type="scientific">Rhizobium oryzicola</name>
    <dbReference type="NCBI Taxonomy" id="1232668"/>
    <lineage>
        <taxon>Bacteria</taxon>
        <taxon>Pseudomonadati</taxon>
        <taxon>Pseudomonadota</taxon>
        <taxon>Alphaproteobacteria</taxon>
        <taxon>Hyphomicrobiales</taxon>
        <taxon>Rhizobiaceae</taxon>
        <taxon>Rhizobium/Agrobacterium group</taxon>
        <taxon>Rhizobium</taxon>
    </lineage>
</organism>
<feature type="domain" description="HTH marR-type" evidence="4">
    <location>
        <begin position="3"/>
        <end position="135"/>
    </location>
</feature>
<evidence type="ECO:0000313" key="5">
    <source>
        <dbReference type="EMBL" id="MDO1583216.1"/>
    </source>
</evidence>
<proteinExistence type="predicted"/>
<dbReference type="PRINTS" id="PR00598">
    <property type="entry name" value="HTHMARR"/>
</dbReference>